<evidence type="ECO:0000313" key="2">
    <source>
        <dbReference type="Proteomes" id="UP000006053"/>
    </source>
</evidence>
<gene>
    <name evidence="1" type="ordered locus">Desde_3872</name>
</gene>
<dbReference type="AlphaFoldDB" id="I4ADV4"/>
<dbReference type="EMBL" id="CP003348">
    <property type="protein sequence ID" value="AFM02139.1"/>
    <property type="molecule type" value="Genomic_DNA"/>
</dbReference>
<organism evidence="1 2">
    <name type="scientific">Desulfitobacterium dehalogenans (strain ATCC 51507 / DSM 9161 / JW/IU-DC1)</name>
    <dbReference type="NCBI Taxonomy" id="756499"/>
    <lineage>
        <taxon>Bacteria</taxon>
        <taxon>Bacillati</taxon>
        <taxon>Bacillota</taxon>
        <taxon>Clostridia</taxon>
        <taxon>Eubacteriales</taxon>
        <taxon>Desulfitobacteriaceae</taxon>
        <taxon>Desulfitobacterium</taxon>
    </lineage>
</organism>
<evidence type="ECO:0000313" key="1">
    <source>
        <dbReference type="EMBL" id="AFM02139.1"/>
    </source>
</evidence>
<sequence length="57" mass="6430">MEKVKSMSNTAADSSRKIECNTVTGRGPFDVTMSKSIEIEFKSRGQLNMAWEERFVA</sequence>
<reference evidence="1 2" key="2">
    <citation type="journal article" date="2015" name="J. Bacteriol.">
        <title>Genomic, proteomic, and biochemical analysis of the organohalide respiratory pathway in Desulfitobacterium dehalogenans.</title>
        <authorList>
            <person name="Kruse T."/>
            <person name="van de Pas B.A."/>
            <person name="Atteia A."/>
            <person name="Krab K."/>
            <person name="Hagen W.R."/>
            <person name="Goodwin L."/>
            <person name="Chain P."/>
            <person name="Boeren S."/>
            <person name="Maphosa F."/>
            <person name="Schraa G."/>
            <person name="de Vos W.M."/>
            <person name="van der Oost J."/>
            <person name="Smidt H."/>
            <person name="Stams A.J."/>
        </authorList>
    </citation>
    <scope>NUCLEOTIDE SEQUENCE [LARGE SCALE GENOMIC DNA]</scope>
    <source>
        <strain evidence="2">ATCC 51507 / DSM 9161 / JW/IU-DC1</strain>
    </source>
</reference>
<keyword evidence="2" id="KW-1185">Reference proteome</keyword>
<name>I4ADV4_DESDJ</name>
<protein>
    <submittedName>
        <fullName evidence="1">Uncharacterized protein</fullName>
    </submittedName>
</protein>
<reference evidence="2" key="1">
    <citation type="submission" date="2012-06" db="EMBL/GenBank/DDBJ databases">
        <title>Complete sequence of Desulfitobacterium dehalogenans ATCC 51507.</title>
        <authorList>
            <person name="Lucas S."/>
            <person name="Han J."/>
            <person name="Lapidus A."/>
            <person name="Cheng J.-F."/>
            <person name="Goodwin L."/>
            <person name="Pitluck S."/>
            <person name="Peters L."/>
            <person name="Ovchinnikova G."/>
            <person name="Teshima H."/>
            <person name="Detter J.C."/>
            <person name="Han C."/>
            <person name="Tapia R."/>
            <person name="Land M."/>
            <person name="Hauser L."/>
            <person name="Kyrpides N."/>
            <person name="Ivanova N."/>
            <person name="Pagani I."/>
            <person name="Kruse T."/>
            <person name="de Vos W.M."/>
            <person name="Smidt H."/>
            <person name="Woyke T."/>
        </authorList>
    </citation>
    <scope>NUCLEOTIDE SEQUENCE [LARGE SCALE GENOMIC DNA]</scope>
    <source>
        <strain evidence="2">ATCC 51507 / DSM 9161 / JW/IU-DC1</strain>
    </source>
</reference>
<dbReference type="Proteomes" id="UP000006053">
    <property type="component" value="Chromosome"/>
</dbReference>
<proteinExistence type="predicted"/>
<accession>I4ADV4</accession>
<dbReference type="KEGG" id="ddh:Desde_3872"/>
<dbReference type="HOGENOM" id="CLU_2989223_0_0_9"/>